<gene>
    <name evidence="4" type="ORF">CCC_03451</name>
</gene>
<evidence type="ECO:0000256" key="2">
    <source>
        <dbReference type="PROSITE-ProRule" id="PRU00169"/>
    </source>
</evidence>
<dbReference type="Pfam" id="PF00072">
    <property type="entry name" value="Response_reg"/>
    <property type="match status" value="1"/>
</dbReference>
<accession>A0A0C2YVU2</accession>
<feature type="modified residue" description="4-aspartylphosphate" evidence="2">
    <location>
        <position position="295"/>
    </location>
</feature>
<dbReference type="RefSeq" id="WP_009868614.1">
    <property type="nucleotide sequence ID" value="NZ_JXSL01000025.1"/>
</dbReference>
<dbReference type="GO" id="GO:0000160">
    <property type="term" value="P:phosphorelay signal transduction system"/>
    <property type="evidence" value="ECO:0007669"/>
    <property type="project" value="InterPro"/>
</dbReference>
<protein>
    <submittedName>
        <fullName evidence="4">Pole remodelling regulatory diguanylate cyclase</fullName>
    </submittedName>
</protein>
<dbReference type="PANTHER" id="PTHR43156:SF2">
    <property type="entry name" value="STAGE II SPORULATION PROTEIN E"/>
    <property type="match status" value="1"/>
</dbReference>
<sequence>MTIVAVMGGISPQAEQGVRLLGWPLADKPREGVGAVMVRERFSEDCLQDCMLSPWVGGVEMDGSGRHPVGSCFRRHLAEGGIGVSLRSDTAYCADIAHPFALAIGRRLVDSQGLDLEFIIQEMVTNALLHGNLMVGGVDSDEGGGLDGFGERIEEALADPDRAGRRVQISASLVGDRLELAVEDDGLGFDVPGAQFNTRRPHGLSLLETMVSDLRIEEGGRRTIATLLIPTRQLRPEPLGLEAVRVLVVDDNKMNRVLMETLLLRMGVGRVEAVESGEKGLAAIEREKPDLVLLDVMMPGMDGFEMCRRLRRIHPLTELPVIFVTALDGPADRTACFSAGGSDMVAKPMDANEISARVGVHLRLGQAMDRLTAYQERVHDELRAARGAQAALMPTSAELSAIRERLGLVVDGRIESSSELGGDFWTVLPAGQNQIFLLVADFTGHGPVAAFNVFRLHLLLSRLPRQLPSPSALLGYLNLELKAVLRPGQFAAAFAALIDVEAGTLTYAAAASPPPVLLIDGKARFLECDGAPLGAFADAEYEESRIDLPHGAALLAYSDALVESLGSDGTLACDQDTLRDWVLGVQEGHSLADEVLARFREKVPGEPPDDLTLVSIRRP</sequence>
<dbReference type="OrthoDB" id="9811749at2"/>
<proteinExistence type="predicted"/>
<dbReference type="SUPFAM" id="SSF55874">
    <property type="entry name" value="ATPase domain of HSP90 chaperone/DNA topoisomerase II/histidine kinase"/>
    <property type="match status" value="1"/>
</dbReference>
<dbReference type="SUPFAM" id="SSF52172">
    <property type="entry name" value="CheY-like"/>
    <property type="match status" value="1"/>
</dbReference>
<dbReference type="Gene3D" id="3.40.50.2300">
    <property type="match status" value="1"/>
</dbReference>
<dbReference type="EMBL" id="JXSL01000025">
    <property type="protein sequence ID" value="KIL99233.1"/>
    <property type="molecule type" value="Genomic_DNA"/>
</dbReference>
<keyword evidence="2" id="KW-0597">Phosphoprotein</keyword>
<evidence type="ECO:0000313" key="5">
    <source>
        <dbReference type="Proteomes" id="UP000031971"/>
    </source>
</evidence>
<dbReference type="AlphaFoldDB" id="A0A0C2YVU2"/>
<evidence type="ECO:0000256" key="1">
    <source>
        <dbReference type="ARBA" id="ARBA00022801"/>
    </source>
</evidence>
<dbReference type="InterPro" id="IPR036457">
    <property type="entry name" value="PPM-type-like_dom_sf"/>
</dbReference>
<dbReference type="PANTHER" id="PTHR43156">
    <property type="entry name" value="STAGE II SPORULATION PROTEIN E-RELATED"/>
    <property type="match status" value="1"/>
</dbReference>
<dbReference type="PROSITE" id="PS50110">
    <property type="entry name" value="RESPONSE_REGULATORY"/>
    <property type="match status" value="1"/>
</dbReference>
<dbReference type="InterPro" id="IPR001789">
    <property type="entry name" value="Sig_transdc_resp-reg_receiver"/>
</dbReference>
<dbReference type="SMART" id="SM00331">
    <property type="entry name" value="PP2C_SIG"/>
    <property type="match status" value="1"/>
</dbReference>
<name>A0A0C2YVU2_PARME</name>
<feature type="domain" description="Response regulatory" evidence="3">
    <location>
        <begin position="245"/>
        <end position="362"/>
    </location>
</feature>
<keyword evidence="5" id="KW-1185">Reference proteome</keyword>
<dbReference type="GO" id="GO:0016791">
    <property type="term" value="F:phosphatase activity"/>
    <property type="evidence" value="ECO:0007669"/>
    <property type="project" value="TreeGrafter"/>
</dbReference>
<dbReference type="InterPro" id="IPR011006">
    <property type="entry name" value="CheY-like_superfamily"/>
</dbReference>
<comment type="caution">
    <text evidence="4">The sequence shown here is derived from an EMBL/GenBank/DDBJ whole genome shotgun (WGS) entry which is preliminary data.</text>
</comment>
<reference evidence="4 5" key="1">
    <citation type="submission" date="2015-01" db="EMBL/GenBank/DDBJ databases">
        <title>Genome Sequence of Magnetospirillum magnetotacticum Strain MS-1.</title>
        <authorList>
            <person name="Marinov G.K."/>
            <person name="Smalley M.D."/>
            <person name="DeSalvo G."/>
        </authorList>
    </citation>
    <scope>NUCLEOTIDE SEQUENCE [LARGE SCALE GENOMIC DNA]</scope>
    <source>
        <strain evidence="4 5">MS-1</strain>
    </source>
</reference>
<dbReference type="Gene3D" id="3.30.565.10">
    <property type="entry name" value="Histidine kinase-like ATPase, C-terminal domain"/>
    <property type="match status" value="1"/>
</dbReference>
<dbReference type="Proteomes" id="UP000031971">
    <property type="component" value="Unassembled WGS sequence"/>
</dbReference>
<dbReference type="InterPro" id="IPR052016">
    <property type="entry name" value="Bact_Sigma-Reg"/>
</dbReference>
<dbReference type="InterPro" id="IPR001932">
    <property type="entry name" value="PPM-type_phosphatase-like_dom"/>
</dbReference>
<evidence type="ECO:0000313" key="4">
    <source>
        <dbReference type="EMBL" id="KIL99233.1"/>
    </source>
</evidence>
<dbReference type="Gene3D" id="3.60.40.10">
    <property type="entry name" value="PPM-type phosphatase domain"/>
    <property type="match status" value="1"/>
</dbReference>
<evidence type="ECO:0000259" key="3">
    <source>
        <dbReference type="PROSITE" id="PS50110"/>
    </source>
</evidence>
<dbReference type="STRING" id="272627.CCC_03451"/>
<organism evidence="4 5">
    <name type="scientific">Paramagnetospirillum magnetotacticum MS-1</name>
    <dbReference type="NCBI Taxonomy" id="272627"/>
    <lineage>
        <taxon>Bacteria</taxon>
        <taxon>Pseudomonadati</taxon>
        <taxon>Pseudomonadota</taxon>
        <taxon>Alphaproteobacteria</taxon>
        <taxon>Rhodospirillales</taxon>
        <taxon>Magnetospirillaceae</taxon>
        <taxon>Paramagnetospirillum</taxon>
    </lineage>
</organism>
<dbReference type="Pfam" id="PF07228">
    <property type="entry name" value="SpoIIE"/>
    <property type="match status" value="1"/>
</dbReference>
<dbReference type="InterPro" id="IPR036890">
    <property type="entry name" value="HATPase_C_sf"/>
</dbReference>
<keyword evidence="1" id="KW-0378">Hydrolase</keyword>
<dbReference type="SMART" id="SM00448">
    <property type="entry name" value="REC"/>
    <property type="match status" value="1"/>
</dbReference>